<keyword evidence="3" id="KW-1185">Reference proteome</keyword>
<accession>A0A7J7GHE0</accession>
<gene>
    <name evidence="2" type="ORF">HYC85_021084</name>
</gene>
<dbReference type="EMBL" id="JACBKZ010000010">
    <property type="protein sequence ID" value="KAF5939917.1"/>
    <property type="molecule type" value="Genomic_DNA"/>
</dbReference>
<sequence length="177" mass="19217">MSSPSGSGPGTGGSFHHRGSGTGREIGTLSSLELPRAIAVATVPSSPNSNGGPPSYENQERTEVGKIALTKEDIGWFTLKRTGPLIRISDQAFFPLSHRQKIGSQKDSGEFFNQKEKEGSLKVKRVRPTCCPLQISSFESDLHEAKASLPYSIKDRSGRNMLFFFIGLPCFSSGKIR</sequence>
<dbReference type="Proteomes" id="UP000593564">
    <property type="component" value="Unassembled WGS sequence"/>
</dbReference>
<evidence type="ECO:0000313" key="3">
    <source>
        <dbReference type="Proteomes" id="UP000593564"/>
    </source>
</evidence>
<reference evidence="3" key="1">
    <citation type="journal article" date="2020" name="Nat. Commun.">
        <title>Genome assembly of wild tea tree DASZ reveals pedigree and selection history of tea varieties.</title>
        <authorList>
            <person name="Zhang W."/>
            <person name="Zhang Y."/>
            <person name="Qiu H."/>
            <person name="Guo Y."/>
            <person name="Wan H."/>
            <person name="Zhang X."/>
            <person name="Scossa F."/>
            <person name="Alseekh S."/>
            <person name="Zhang Q."/>
            <person name="Wang P."/>
            <person name="Xu L."/>
            <person name="Schmidt M.H."/>
            <person name="Jia X."/>
            <person name="Li D."/>
            <person name="Zhu A."/>
            <person name="Guo F."/>
            <person name="Chen W."/>
            <person name="Ni D."/>
            <person name="Usadel B."/>
            <person name="Fernie A.R."/>
            <person name="Wen W."/>
        </authorList>
    </citation>
    <scope>NUCLEOTIDE SEQUENCE [LARGE SCALE GENOMIC DNA]</scope>
    <source>
        <strain evidence="3">cv. G240</strain>
    </source>
</reference>
<name>A0A7J7GHE0_CAMSI</name>
<evidence type="ECO:0000256" key="1">
    <source>
        <dbReference type="SAM" id="MobiDB-lite"/>
    </source>
</evidence>
<feature type="region of interest" description="Disordered" evidence="1">
    <location>
        <begin position="1"/>
        <end position="29"/>
    </location>
</feature>
<protein>
    <submittedName>
        <fullName evidence="2">Uncharacterized protein</fullName>
    </submittedName>
</protein>
<evidence type="ECO:0000313" key="2">
    <source>
        <dbReference type="EMBL" id="KAF5939917.1"/>
    </source>
</evidence>
<proteinExistence type="predicted"/>
<comment type="caution">
    <text evidence="2">The sequence shown here is derived from an EMBL/GenBank/DDBJ whole genome shotgun (WGS) entry which is preliminary data.</text>
</comment>
<reference evidence="2 3" key="2">
    <citation type="submission" date="2020-07" db="EMBL/GenBank/DDBJ databases">
        <title>Genome assembly of wild tea tree DASZ reveals pedigree and selection history of tea varieties.</title>
        <authorList>
            <person name="Zhang W."/>
        </authorList>
    </citation>
    <scope>NUCLEOTIDE SEQUENCE [LARGE SCALE GENOMIC DNA]</scope>
    <source>
        <strain evidence="3">cv. G240</strain>
        <tissue evidence="2">Leaf</tissue>
    </source>
</reference>
<dbReference type="AlphaFoldDB" id="A0A7J7GHE0"/>
<organism evidence="2 3">
    <name type="scientific">Camellia sinensis</name>
    <name type="common">Tea plant</name>
    <name type="synonym">Thea sinensis</name>
    <dbReference type="NCBI Taxonomy" id="4442"/>
    <lineage>
        <taxon>Eukaryota</taxon>
        <taxon>Viridiplantae</taxon>
        <taxon>Streptophyta</taxon>
        <taxon>Embryophyta</taxon>
        <taxon>Tracheophyta</taxon>
        <taxon>Spermatophyta</taxon>
        <taxon>Magnoliopsida</taxon>
        <taxon>eudicotyledons</taxon>
        <taxon>Gunneridae</taxon>
        <taxon>Pentapetalae</taxon>
        <taxon>asterids</taxon>
        <taxon>Ericales</taxon>
        <taxon>Theaceae</taxon>
        <taxon>Camellia</taxon>
    </lineage>
</organism>